<dbReference type="PANTHER" id="PTHR43736">
    <property type="entry name" value="ADP-RIBOSE PYROPHOSPHATASE"/>
    <property type="match status" value="1"/>
</dbReference>
<dbReference type="SUPFAM" id="SSF55811">
    <property type="entry name" value="Nudix"/>
    <property type="match status" value="1"/>
</dbReference>
<comment type="caution">
    <text evidence="3">The sequence shown here is derived from an EMBL/GenBank/DDBJ whole genome shotgun (WGS) entry which is preliminary data.</text>
</comment>
<sequence length="165" mass="18380">MPSVETGSPGPVSAWPPTRLQFAQKAFITAADRLLMVRKAASDPFQPGRWEVPGGRLDVRGDLDLDDHIRREVWEEVGLKIDPGPPFHLWQWFMDDRSAGAPGGRVRVVAAARRCRPLTFDVAFGNQDESDHLDGCAWVPLDEVCSYPLIPSLRPVVRAFLPLAR</sequence>
<dbReference type="PANTHER" id="PTHR43736:SF1">
    <property type="entry name" value="DIHYDRONEOPTERIN TRIPHOSPHATE DIPHOSPHATASE"/>
    <property type="match status" value="1"/>
</dbReference>
<dbReference type="InterPro" id="IPR015797">
    <property type="entry name" value="NUDIX_hydrolase-like_dom_sf"/>
</dbReference>
<protein>
    <submittedName>
        <fullName evidence="3">NUDIX domain-containing protein</fullName>
    </submittedName>
</protein>
<feature type="domain" description="Nudix hydrolase" evidence="2">
    <location>
        <begin position="17"/>
        <end position="162"/>
    </location>
</feature>
<evidence type="ECO:0000313" key="3">
    <source>
        <dbReference type="EMBL" id="MWA06467.1"/>
    </source>
</evidence>
<evidence type="ECO:0000256" key="1">
    <source>
        <dbReference type="ARBA" id="ARBA00005582"/>
    </source>
</evidence>
<evidence type="ECO:0000259" key="2">
    <source>
        <dbReference type="PROSITE" id="PS51462"/>
    </source>
</evidence>
<dbReference type="EMBL" id="WBMS02000051">
    <property type="protein sequence ID" value="MWA06467.1"/>
    <property type="molecule type" value="Genomic_DNA"/>
</dbReference>
<dbReference type="InterPro" id="IPR000086">
    <property type="entry name" value="NUDIX_hydrolase_dom"/>
</dbReference>
<dbReference type="Gene3D" id="3.90.79.10">
    <property type="entry name" value="Nucleoside Triphosphate Pyrophosphohydrolase"/>
    <property type="match status" value="1"/>
</dbReference>
<name>A0A6I4MRM8_9ACTN</name>
<gene>
    <name evidence="3" type="ORF">F8568_040200</name>
</gene>
<dbReference type="PROSITE" id="PS51462">
    <property type="entry name" value="NUDIX"/>
    <property type="match status" value="1"/>
</dbReference>
<keyword evidence="4" id="KW-1185">Reference proteome</keyword>
<dbReference type="Pfam" id="PF00293">
    <property type="entry name" value="NUDIX"/>
    <property type="match status" value="1"/>
</dbReference>
<dbReference type="AlphaFoldDB" id="A0A6I4MRM8"/>
<reference evidence="3" key="1">
    <citation type="submission" date="2019-12" db="EMBL/GenBank/DDBJ databases">
        <title>Actinomadura physcomitrii sp. nov., a novel actinomycete isolated from moss [Physcomitrium sphaericum (Ludw) Fuernr].</title>
        <authorList>
            <person name="Zhuang X."/>
        </authorList>
    </citation>
    <scope>NUCLEOTIDE SEQUENCE [LARGE SCALE GENOMIC DNA]</scope>
    <source>
        <strain evidence="3">LD22</strain>
    </source>
</reference>
<dbReference type="Proteomes" id="UP000462055">
    <property type="component" value="Unassembled WGS sequence"/>
</dbReference>
<evidence type="ECO:0000313" key="4">
    <source>
        <dbReference type="Proteomes" id="UP000462055"/>
    </source>
</evidence>
<comment type="similarity">
    <text evidence="1">Belongs to the Nudix hydrolase family.</text>
</comment>
<accession>A0A6I4MRM8</accession>
<dbReference type="RefSeq" id="WP_151599003.1">
    <property type="nucleotide sequence ID" value="NZ_WBMS02000051.1"/>
</dbReference>
<proteinExistence type="inferred from homology"/>
<organism evidence="3 4">
    <name type="scientific">Actinomadura physcomitrii</name>
    <dbReference type="NCBI Taxonomy" id="2650748"/>
    <lineage>
        <taxon>Bacteria</taxon>
        <taxon>Bacillati</taxon>
        <taxon>Actinomycetota</taxon>
        <taxon>Actinomycetes</taxon>
        <taxon>Streptosporangiales</taxon>
        <taxon>Thermomonosporaceae</taxon>
        <taxon>Actinomadura</taxon>
    </lineage>
</organism>